<evidence type="ECO:0000256" key="1">
    <source>
        <dbReference type="SAM" id="MobiDB-lite"/>
    </source>
</evidence>
<reference evidence="3" key="1">
    <citation type="submission" date="2014-04" db="EMBL/GenBank/DDBJ databases">
        <title>Evolutionary Origins and Diversification of the Mycorrhizal Mutualists.</title>
        <authorList>
            <consortium name="DOE Joint Genome Institute"/>
            <consortium name="Mycorrhizal Genomics Consortium"/>
            <person name="Kohler A."/>
            <person name="Kuo A."/>
            <person name="Nagy L.G."/>
            <person name="Floudas D."/>
            <person name="Copeland A."/>
            <person name="Barry K.W."/>
            <person name="Cichocki N."/>
            <person name="Veneault-Fourrey C."/>
            <person name="LaButti K."/>
            <person name="Lindquist E.A."/>
            <person name="Lipzen A."/>
            <person name="Lundell T."/>
            <person name="Morin E."/>
            <person name="Murat C."/>
            <person name="Riley R."/>
            <person name="Ohm R."/>
            <person name="Sun H."/>
            <person name="Tunlid A."/>
            <person name="Henrissat B."/>
            <person name="Grigoriev I.V."/>
            <person name="Hibbett D.S."/>
            <person name="Martin F."/>
        </authorList>
    </citation>
    <scope>NUCLEOTIDE SEQUENCE [LARGE SCALE GENOMIC DNA]</scope>
    <source>
        <strain evidence="3">FD-334 SS-4</strain>
    </source>
</reference>
<keyword evidence="3" id="KW-1185">Reference proteome</keyword>
<evidence type="ECO:0000313" key="3">
    <source>
        <dbReference type="Proteomes" id="UP000054270"/>
    </source>
</evidence>
<gene>
    <name evidence="2" type="ORF">HYPSUDRAFT_198742</name>
</gene>
<dbReference type="OrthoDB" id="3067187at2759"/>
<protein>
    <submittedName>
        <fullName evidence="2">Uncharacterized protein</fullName>
    </submittedName>
</protein>
<evidence type="ECO:0000313" key="2">
    <source>
        <dbReference type="EMBL" id="KJA26972.1"/>
    </source>
</evidence>
<dbReference type="AlphaFoldDB" id="A0A0D2LH66"/>
<name>A0A0D2LH66_HYPSF</name>
<proteinExistence type="predicted"/>
<feature type="region of interest" description="Disordered" evidence="1">
    <location>
        <begin position="387"/>
        <end position="428"/>
    </location>
</feature>
<sequence length="428" mass="45392">MQHQFRTRGIYRANAQRLSISLAPLVAQRSLLFRVKADLSTRTNYGQLTPTTDESDIASPGLFALTASARVRSALLTAASALSAASVYSQDSWQGPHSPSIPRTSEGPAMGDTRRHAIAFSPSVQLADLLDAVPSDSAVRESQLFDVPLTAASAAAAAGVPPEAPTTLTAMRGTLAPLLQLPAAMHVAMPRAANLNAMMPAMDGGKLKKKREDLAPRSAKASTFSKVISRISLQPSKREVAAAERRQTTAAVSHQLPALSLADFKPMERLIDYKLPALKTPGPIRMSFIVAPMVPVSVLPPPKAIAAPNGEATELVHATQRIRTLRATMPPAPARAPAPEAAPTRGHRRYRSSPAALQFDFKSWEAGAMPPLPAMPTTFAAPLKIAPAPPPRSGLRARAQSTAGRTPPATMRGVAPPFPAPRFRNASF</sequence>
<dbReference type="Proteomes" id="UP000054270">
    <property type="component" value="Unassembled WGS sequence"/>
</dbReference>
<dbReference type="EMBL" id="KN817526">
    <property type="protein sequence ID" value="KJA26972.1"/>
    <property type="molecule type" value="Genomic_DNA"/>
</dbReference>
<feature type="region of interest" description="Disordered" evidence="1">
    <location>
        <begin position="330"/>
        <end position="351"/>
    </location>
</feature>
<accession>A0A0D2LH66</accession>
<organism evidence="2 3">
    <name type="scientific">Hypholoma sublateritium (strain FD-334 SS-4)</name>
    <dbReference type="NCBI Taxonomy" id="945553"/>
    <lineage>
        <taxon>Eukaryota</taxon>
        <taxon>Fungi</taxon>
        <taxon>Dikarya</taxon>
        <taxon>Basidiomycota</taxon>
        <taxon>Agaricomycotina</taxon>
        <taxon>Agaricomycetes</taxon>
        <taxon>Agaricomycetidae</taxon>
        <taxon>Agaricales</taxon>
        <taxon>Agaricineae</taxon>
        <taxon>Strophariaceae</taxon>
        <taxon>Hypholoma</taxon>
    </lineage>
</organism>
<feature type="region of interest" description="Disordered" evidence="1">
    <location>
        <begin position="90"/>
        <end position="111"/>
    </location>
</feature>
<feature type="compositionally biased region" description="Polar residues" evidence="1">
    <location>
        <begin position="90"/>
        <end position="103"/>
    </location>
</feature>